<dbReference type="Proteomes" id="UP000001449">
    <property type="component" value="Chromosome 7"/>
</dbReference>
<dbReference type="KEGG" id="tps:THAPS_23490"/>
<dbReference type="GO" id="GO:0005524">
    <property type="term" value="F:ATP binding"/>
    <property type="evidence" value="ECO:0007669"/>
    <property type="project" value="UniProtKB-KW"/>
</dbReference>
<keyword evidence="4" id="KW-0418">Kinase</keyword>
<evidence type="ECO:0000256" key="1">
    <source>
        <dbReference type="ARBA" id="ARBA00022527"/>
    </source>
</evidence>
<keyword evidence="8" id="KW-1185">Reference proteome</keyword>
<dbReference type="CDD" id="cd17508">
    <property type="entry name" value="Alpha_kinase"/>
    <property type="match status" value="1"/>
</dbReference>
<gene>
    <name evidence="7" type="ORF">THAPS_23490</name>
</gene>
<sequence>MTRGITSWVNPCWGFDLEKVPITLEMKAAHRNALERSQDHSSWNSHAVIVVDQSGSMRKTDATKAVTRSDLVWLCLAVDYVGKRLRSGEATSDDYLSLVELSGSNEYLLMQEPVDWILYNRIIDFLRHRHPTLPGNYLPAIDKAQHLLKVNSSGSCALQLIFLTDGAPSDFPRDQNSTKYEVCNRIASLASRFGSRLAVGGFAVGGAELSTLEAMIETAKEYNCTGFLMKASLRVEDLSSAFRSMSTLITETKTTMTDANTKRQRTYRDLFREPTRAVSVYNASDKEWKKYRNHPNQPTRVKRTYFDKHEYCWIYPEKTFNSDKAVGIAVRDFIFGEGKERAVRRVREINNMGEFIGPLLVGKESLFMEDMNKDDATCFHKNFCKTQQLSQRLASSFNKKLLMLPGVDSSKVPTINFLECWVMLYNDEDGEKKGILVEKMLNPLQYRKWNTNAGHVHHRGASSGDVATPSSFAVEDIPQAYSHYTYLASKRKFLVCDLQGVLNTSSSPPVFELTDPAIHYKEQTHRINFGRTDLGEEGIQKFLLTHKCSELCRMICKRWLDKPLEADYIQYERLGRYGSVTEDGTAHDKPDRAKARKCVRFAC</sequence>
<dbReference type="Gene3D" id="3.40.50.410">
    <property type="entry name" value="von Willebrand factor, type A domain"/>
    <property type="match status" value="1"/>
</dbReference>
<dbReference type="PANTHER" id="PTHR45992">
    <property type="entry name" value="EUKARYOTIC ELONGATION FACTOR 2 KINASE-RELATED"/>
    <property type="match status" value="1"/>
</dbReference>
<dbReference type="InterPro" id="IPR011009">
    <property type="entry name" value="Kinase-like_dom_sf"/>
</dbReference>
<dbReference type="InterPro" id="IPR036465">
    <property type="entry name" value="vWFA_dom_sf"/>
</dbReference>
<dbReference type="InterPro" id="IPR051852">
    <property type="entry name" value="Alpha-type_PK"/>
</dbReference>
<evidence type="ECO:0000256" key="4">
    <source>
        <dbReference type="ARBA" id="ARBA00022777"/>
    </source>
</evidence>
<dbReference type="SMART" id="SM00811">
    <property type="entry name" value="Alpha_kinase"/>
    <property type="match status" value="1"/>
</dbReference>
<keyword evidence="1" id="KW-0723">Serine/threonine-protein kinase</keyword>
<dbReference type="GeneID" id="7447069"/>
<keyword evidence="5" id="KW-0067">ATP-binding</keyword>
<keyword evidence="2" id="KW-0808">Transferase</keyword>
<dbReference type="PROSITE" id="PS51158">
    <property type="entry name" value="ALPHA_KINASE"/>
    <property type="match status" value="1"/>
</dbReference>
<dbReference type="AlphaFoldDB" id="B5YN61"/>
<dbReference type="RefSeq" id="XP_002296211.1">
    <property type="nucleotide sequence ID" value="XM_002296175.1"/>
</dbReference>
<dbReference type="EMBL" id="CP001160">
    <property type="protein sequence ID" value="ACI64928.1"/>
    <property type="molecule type" value="Genomic_DNA"/>
</dbReference>
<reference evidence="7 8" key="1">
    <citation type="journal article" date="2004" name="Science">
        <title>The genome of the diatom Thalassiosira pseudonana: ecology, evolution, and metabolism.</title>
        <authorList>
            <person name="Armbrust E.V."/>
            <person name="Berges J.A."/>
            <person name="Bowler C."/>
            <person name="Green B.R."/>
            <person name="Martinez D."/>
            <person name="Putnam N.H."/>
            <person name="Zhou S."/>
            <person name="Allen A.E."/>
            <person name="Apt K.E."/>
            <person name="Bechner M."/>
            <person name="Brzezinski M.A."/>
            <person name="Chaal B.K."/>
            <person name="Chiovitti A."/>
            <person name="Davis A.K."/>
            <person name="Demarest M.S."/>
            <person name="Detter J.C."/>
            <person name="Glavina T."/>
            <person name="Goodstein D."/>
            <person name="Hadi M.Z."/>
            <person name="Hellsten U."/>
            <person name="Hildebrand M."/>
            <person name="Jenkins B.D."/>
            <person name="Jurka J."/>
            <person name="Kapitonov V.V."/>
            <person name="Kroger N."/>
            <person name="Lau W.W."/>
            <person name="Lane T.W."/>
            <person name="Larimer F.W."/>
            <person name="Lippmeier J.C."/>
            <person name="Lucas S."/>
            <person name="Medina M."/>
            <person name="Montsant A."/>
            <person name="Obornik M."/>
            <person name="Parker M.S."/>
            <person name="Palenik B."/>
            <person name="Pazour G.J."/>
            <person name="Richardson P.M."/>
            <person name="Rynearson T.A."/>
            <person name="Saito M.A."/>
            <person name="Schwartz D.C."/>
            <person name="Thamatrakoln K."/>
            <person name="Valentin K."/>
            <person name="Vardi A."/>
            <person name="Wilkerson F.P."/>
            <person name="Rokhsar D.S."/>
        </authorList>
    </citation>
    <scope>NUCLEOTIDE SEQUENCE [LARGE SCALE GENOMIC DNA]</scope>
    <source>
        <strain evidence="7 8">CCMP1335</strain>
    </source>
</reference>
<evidence type="ECO:0000313" key="7">
    <source>
        <dbReference type="EMBL" id="ACI64928.1"/>
    </source>
</evidence>
<dbReference type="HOGENOM" id="CLU_017882_0_0_1"/>
<keyword evidence="3" id="KW-0547">Nucleotide-binding</keyword>
<accession>B5YN61</accession>
<dbReference type="eggNOG" id="KOG3614">
    <property type="taxonomic scope" value="Eukaryota"/>
</dbReference>
<organism evidence="7 8">
    <name type="scientific">Thalassiosira pseudonana</name>
    <name type="common">Marine diatom</name>
    <name type="synonym">Cyclotella nana</name>
    <dbReference type="NCBI Taxonomy" id="35128"/>
    <lineage>
        <taxon>Eukaryota</taxon>
        <taxon>Sar</taxon>
        <taxon>Stramenopiles</taxon>
        <taxon>Ochrophyta</taxon>
        <taxon>Bacillariophyta</taxon>
        <taxon>Coscinodiscophyceae</taxon>
        <taxon>Thalassiosirophycidae</taxon>
        <taxon>Thalassiosirales</taxon>
        <taxon>Thalassiosiraceae</taxon>
        <taxon>Thalassiosira</taxon>
    </lineage>
</organism>
<dbReference type="PaxDb" id="35128-Thaps23490"/>
<dbReference type="Pfam" id="PF02816">
    <property type="entry name" value="Alpha_kinase"/>
    <property type="match status" value="1"/>
</dbReference>
<dbReference type="PANTHER" id="PTHR45992:SF11">
    <property type="entry name" value="ALPHA-TYPE PROTEIN KINASE DOMAIN-CONTAINING PROTEIN"/>
    <property type="match status" value="1"/>
</dbReference>
<dbReference type="GO" id="GO:0004674">
    <property type="term" value="F:protein serine/threonine kinase activity"/>
    <property type="evidence" value="ECO:0000318"/>
    <property type="project" value="GO_Central"/>
</dbReference>
<dbReference type="SUPFAM" id="SSF53300">
    <property type="entry name" value="vWA-like"/>
    <property type="match status" value="1"/>
</dbReference>
<evidence type="ECO:0000313" key="8">
    <source>
        <dbReference type="Proteomes" id="UP000001449"/>
    </source>
</evidence>
<proteinExistence type="predicted"/>
<evidence type="ECO:0000256" key="2">
    <source>
        <dbReference type="ARBA" id="ARBA00022679"/>
    </source>
</evidence>
<dbReference type="InterPro" id="IPR004166">
    <property type="entry name" value="a-kinase_dom"/>
</dbReference>
<evidence type="ECO:0000256" key="3">
    <source>
        <dbReference type="ARBA" id="ARBA00022741"/>
    </source>
</evidence>
<name>B5YN61_THAPS</name>
<evidence type="ECO:0000259" key="6">
    <source>
        <dbReference type="PROSITE" id="PS51158"/>
    </source>
</evidence>
<dbReference type="CDD" id="cd00198">
    <property type="entry name" value="vWFA"/>
    <property type="match status" value="1"/>
</dbReference>
<evidence type="ECO:0000256" key="5">
    <source>
        <dbReference type="ARBA" id="ARBA00022840"/>
    </source>
</evidence>
<protein>
    <recommendedName>
        <fullName evidence="6">Alpha-type protein kinase domain-containing protein</fullName>
    </recommendedName>
</protein>
<dbReference type="STRING" id="35128.B5YN61"/>
<dbReference type="SUPFAM" id="SSF56112">
    <property type="entry name" value="Protein kinase-like (PK-like)"/>
    <property type="match status" value="1"/>
</dbReference>
<dbReference type="Gene3D" id="3.20.200.10">
    <property type="entry name" value="MHCK/EF2 kinase"/>
    <property type="match status" value="1"/>
</dbReference>
<dbReference type="InParanoid" id="B5YN61"/>
<reference evidence="7 8" key="2">
    <citation type="journal article" date="2008" name="Nature">
        <title>The Phaeodactylum genome reveals the evolutionary history of diatom genomes.</title>
        <authorList>
            <person name="Bowler C."/>
            <person name="Allen A.E."/>
            <person name="Badger J.H."/>
            <person name="Grimwood J."/>
            <person name="Jabbari K."/>
            <person name="Kuo A."/>
            <person name="Maheswari U."/>
            <person name="Martens C."/>
            <person name="Maumus F."/>
            <person name="Otillar R.P."/>
            <person name="Rayko E."/>
            <person name="Salamov A."/>
            <person name="Vandepoele K."/>
            <person name="Beszteri B."/>
            <person name="Gruber A."/>
            <person name="Heijde M."/>
            <person name="Katinka M."/>
            <person name="Mock T."/>
            <person name="Valentin K."/>
            <person name="Verret F."/>
            <person name="Berges J.A."/>
            <person name="Brownlee C."/>
            <person name="Cadoret J.P."/>
            <person name="Chiovitti A."/>
            <person name="Choi C.J."/>
            <person name="Coesel S."/>
            <person name="De Martino A."/>
            <person name="Detter J.C."/>
            <person name="Durkin C."/>
            <person name="Falciatore A."/>
            <person name="Fournet J."/>
            <person name="Haruta M."/>
            <person name="Huysman M.J."/>
            <person name="Jenkins B.D."/>
            <person name="Jiroutova K."/>
            <person name="Jorgensen R.E."/>
            <person name="Joubert Y."/>
            <person name="Kaplan A."/>
            <person name="Kroger N."/>
            <person name="Kroth P.G."/>
            <person name="La Roche J."/>
            <person name="Lindquist E."/>
            <person name="Lommer M."/>
            <person name="Martin-Jezequel V."/>
            <person name="Lopez P.J."/>
            <person name="Lucas S."/>
            <person name="Mangogna M."/>
            <person name="McGinnis K."/>
            <person name="Medlin L.K."/>
            <person name="Montsant A."/>
            <person name="Oudot-Le Secq M.P."/>
            <person name="Napoli C."/>
            <person name="Obornik M."/>
            <person name="Parker M.S."/>
            <person name="Petit J.L."/>
            <person name="Porcel B.M."/>
            <person name="Poulsen N."/>
            <person name="Robison M."/>
            <person name="Rychlewski L."/>
            <person name="Rynearson T.A."/>
            <person name="Schmutz J."/>
            <person name="Shapiro H."/>
            <person name="Siaut M."/>
            <person name="Stanley M."/>
            <person name="Sussman M.R."/>
            <person name="Taylor A.R."/>
            <person name="Vardi A."/>
            <person name="von Dassow P."/>
            <person name="Vyverman W."/>
            <person name="Willis A."/>
            <person name="Wyrwicz L.S."/>
            <person name="Rokhsar D.S."/>
            <person name="Weissenbach J."/>
            <person name="Armbrust E.V."/>
            <person name="Green B.R."/>
            <person name="Van de Peer Y."/>
            <person name="Grigoriev I.V."/>
        </authorList>
    </citation>
    <scope>NUCLEOTIDE SEQUENCE [LARGE SCALE GENOMIC DNA]</scope>
    <source>
        <strain evidence="7 8">CCMP1335</strain>
    </source>
</reference>
<feature type="domain" description="Alpha-type protein kinase" evidence="6">
    <location>
        <begin position="305"/>
        <end position="563"/>
    </location>
</feature>
<dbReference type="OMA" id="WRYTHAN"/>